<dbReference type="OrthoDB" id="9813689at2"/>
<gene>
    <name evidence="9" type="ORF">SAMN05192585_11384</name>
</gene>
<accession>A0A1G9ZJ35</accession>
<feature type="binding site" evidence="7">
    <location>
        <position position="195"/>
    </location>
    <ligand>
        <name>Zn(2+)</name>
        <dbReference type="ChEBI" id="CHEBI:29105"/>
    </ligand>
</feature>
<keyword evidence="7" id="KW-0862">Zinc</keyword>
<keyword evidence="4 8" id="KW-0812">Transmembrane</keyword>
<organism evidence="9 10">
    <name type="scientific">Acetanaerobacterium elongatum</name>
    <dbReference type="NCBI Taxonomy" id="258515"/>
    <lineage>
        <taxon>Bacteria</taxon>
        <taxon>Bacillati</taxon>
        <taxon>Bacillota</taxon>
        <taxon>Clostridia</taxon>
        <taxon>Eubacteriales</taxon>
        <taxon>Oscillospiraceae</taxon>
        <taxon>Acetanaerobacterium</taxon>
    </lineage>
</organism>
<dbReference type="STRING" id="258515.SAMN05192585_11384"/>
<dbReference type="GO" id="GO:0005886">
    <property type="term" value="C:plasma membrane"/>
    <property type="evidence" value="ECO:0007669"/>
    <property type="project" value="UniProtKB-SubCell"/>
</dbReference>
<keyword evidence="3" id="KW-1003">Cell membrane</keyword>
<feature type="transmembrane region" description="Helical" evidence="8">
    <location>
        <begin position="82"/>
        <end position="100"/>
    </location>
</feature>
<feature type="transmembrane region" description="Helical" evidence="8">
    <location>
        <begin position="12"/>
        <end position="34"/>
    </location>
</feature>
<keyword evidence="10" id="KW-1185">Reference proteome</keyword>
<comment type="subcellular location">
    <subcellularLocation>
        <location evidence="1">Cell membrane</location>
        <topology evidence="1">Multi-pass membrane protein</topology>
    </subcellularLocation>
</comment>
<feature type="transmembrane region" description="Helical" evidence="8">
    <location>
        <begin position="161"/>
        <end position="180"/>
    </location>
</feature>
<evidence type="ECO:0000256" key="7">
    <source>
        <dbReference type="PIRSR" id="PIRSR604254-1"/>
    </source>
</evidence>
<keyword evidence="6 8" id="KW-0472">Membrane</keyword>
<evidence type="ECO:0000313" key="9">
    <source>
        <dbReference type="EMBL" id="SDN21492.1"/>
    </source>
</evidence>
<feature type="transmembrane region" description="Helical" evidence="8">
    <location>
        <begin position="106"/>
        <end position="125"/>
    </location>
</feature>
<dbReference type="GO" id="GO:0140911">
    <property type="term" value="F:pore-forming activity"/>
    <property type="evidence" value="ECO:0007669"/>
    <property type="project" value="InterPro"/>
</dbReference>
<feature type="binding site" evidence="7">
    <location>
        <position position="64"/>
    </location>
    <ligand>
        <name>Zn(2+)</name>
        <dbReference type="ChEBI" id="CHEBI:29105"/>
    </ligand>
</feature>
<dbReference type="RefSeq" id="WP_092639734.1">
    <property type="nucleotide sequence ID" value="NZ_FNID01000013.1"/>
</dbReference>
<feature type="transmembrane region" description="Helical" evidence="8">
    <location>
        <begin position="192"/>
        <end position="213"/>
    </location>
</feature>
<name>A0A1G9ZJ35_9FIRM</name>
<evidence type="ECO:0000256" key="8">
    <source>
        <dbReference type="SAM" id="Phobius"/>
    </source>
</evidence>
<dbReference type="InterPro" id="IPR005744">
    <property type="entry name" value="Hy-lIII"/>
</dbReference>
<evidence type="ECO:0000256" key="6">
    <source>
        <dbReference type="ARBA" id="ARBA00023136"/>
    </source>
</evidence>
<dbReference type="EMBL" id="FNID01000013">
    <property type="protein sequence ID" value="SDN21492.1"/>
    <property type="molecule type" value="Genomic_DNA"/>
</dbReference>
<feature type="transmembrane region" description="Helical" evidence="8">
    <location>
        <begin position="137"/>
        <end position="155"/>
    </location>
</feature>
<evidence type="ECO:0000256" key="5">
    <source>
        <dbReference type="ARBA" id="ARBA00022989"/>
    </source>
</evidence>
<feature type="transmembrane region" description="Helical" evidence="8">
    <location>
        <begin position="40"/>
        <end position="61"/>
    </location>
</feature>
<evidence type="ECO:0000256" key="4">
    <source>
        <dbReference type="ARBA" id="ARBA00022692"/>
    </source>
</evidence>
<evidence type="ECO:0000256" key="1">
    <source>
        <dbReference type="ARBA" id="ARBA00004651"/>
    </source>
</evidence>
<proteinExistence type="inferred from homology"/>
<dbReference type="InterPro" id="IPR004254">
    <property type="entry name" value="AdipoR/HlyIII-related"/>
</dbReference>
<sequence>MLHRAKDEISFLTHFIGALLCAFGTILLAIKPLITDTVTIISLLAALVFGVSLILLYTASATYHFTKGSEKLCTVLRKIDHSMIYVLIAGTYTPVCMLVFSQPKGLYFCIALWCVAILGILFKVCWINCPRAISVTLYLLMGWSILLDIPAMLRFSVGGRVFLILGGVFYTVGAIIYAIKKPNISKKFGFHELFHVFVMLGSLMHFTMVYAYIL</sequence>
<dbReference type="AlphaFoldDB" id="A0A1G9ZJ35"/>
<evidence type="ECO:0000256" key="3">
    <source>
        <dbReference type="ARBA" id="ARBA00022475"/>
    </source>
</evidence>
<dbReference type="Pfam" id="PF03006">
    <property type="entry name" value="HlyIII"/>
    <property type="match status" value="1"/>
</dbReference>
<keyword evidence="5 8" id="KW-1133">Transmembrane helix</keyword>
<dbReference type="NCBIfam" id="TIGR01065">
    <property type="entry name" value="hlyIII"/>
    <property type="match status" value="1"/>
</dbReference>
<keyword evidence="7" id="KW-0479">Metal-binding</keyword>
<dbReference type="PANTHER" id="PTHR20855">
    <property type="entry name" value="ADIPOR/PROGESTIN RECEPTOR-RELATED"/>
    <property type="match status" value="1"/>
</dbReference>
<feature type="binding site" evidence="7">
    <location>
        <position position="191"/>
    </location>
    <ligand>
        <name>Zn(2+)</name>
        <dbReference type="ChEBI" id="CHEBI:29105"/>
    </ligand>
</feature>
<dbReference type="PANTHER" id="PTHR20855:SF3">
    <property type="entry name" value="LD03007P"/>
    <property type="match status" value="1"/>
</dbReference>
<protein>
    <submittedName>
        <fullName evidence="9">Hemolysin III</fullName>
    </submittedName>
</protein>
<dbReference type="GO" id="GO:0046872">
    <property type="term" value="F:metal ion binding"/>
    <property type="evidence" value="ECO:0007669"/>
    <property type="project" value="UniProtKB-KW"/>
</dbReference>
<dbReference type="Proteomes" id="UP000199182">
    <property type="component" value="Unassembled WGS sequence"/>
</dbReference>
<comment type="similarity">
    <text evidence="2">Belongs to the UPF0073 (Hly-III) family.</text>
</comment>
<evidence type="ECO:0000256" key="2">
    <source>
        <dbReference type="ARBA" id="ARBA00008488"/>
    </source>
</evidence>
<evidence type="ECO:0000313" key="10">
    <source>
        <dbReference type="Proteomes" id="UP000199182"/>
    </source>
</evidence>
<reference evidence="9 10" key="1">
    <citation type="submission" date="2016-10" db="EMBL/GenBank/DDBJ databases">
        <authorList>
            <person name="de Groot N.N."/>
        </authorList>
    </citation>
    <scope>NUCLEOTIDE SEQUENCE [LARGE SCALE GENOMIC DNA]</scope>
    <source>
        <strain evidence="9 10">CGMCC 1.5012</strain>
    </source>
</reference>